<feature type="transmembrane region" description="Helical" evidence="1">
    <location>
        <begin position="90"/>
        <end position="113"/>
    </location>
</feature>
<sequence>MIRTRWTVPARLSRSDPRSAETLDGHPTSVLLPALVLAALAALLSALGAVLPVVDGAVRGYASAPLLIVLAVVPPVLAIAFVLRGRPAAGAGVLAGVAALAPGQAVLDLQFLADPSSVSRPELYRPEVFALPGPGVGFWLLLAGHVVAVAAGVAGVRALGPRPESGVADRGLLPIGLVAAGVAAVGVMMAPFAGDDAFLPVGSAFERPALVLAGSLLLAFALPVAAGLAISSGSDGLSTGGLLGLGLAAATVALPELGSGIAVDGIGVSAGPIVVLVGAAGLAVVAFLPSEGREGLPVRLGGDATGEASADPGADDTAANYATGDFAAANYAAGKYEAAHYAAANYAADKAGVARAGDEAGEARLPGSPGLRRATGVLGLVTMLAAIAGTFTDQVVVTGELGGPQSPWRWSLLVAGLLVGVLGAAMFVPVLAPVLRPVLSVAWAGVPLAATAVLTTAITATELGAGLSPGQGVVWTSVATVAAAATACCSVVAGMVERDDSEEAAEVPGPNLITPLVAGGILAIGGFGTPSIVSPDYVEPALWSNFGTPSWGLLLALLTVLGACFLAPRSRPARATGLLAGATCLAVLRLLALPLTGDQITGAHAGVGWWLALGCVVALAIATVLAPRGTIHTRKTPSGSIR</sequence>
<feature type="transmembrane region" description="Helical" evidence="1">
    <location>
        <begin position="548"/>
        <end position="568"/>
    </location>
</feature>
<evidence type="ECO:0000313" key="2">
    <source>
        <dbReference type="EMBL" id="SFJ10785.1"/>
    </source>
</evidence>
<gene>
    <name evidence="2" type="ORF">SAMN05421835_10396</name>
</gene>
<feature type="transmembrane region" description="Helical" evidence="1">
    <location>
        <begin position="575"/>
        <end position="595"/>
    </location>
</feature>
<evidence type="ECO:0000256" key="1">
    <source>
        <dbReference type="SAM" id="Phobius"/>
    </source>
</evidence>
<feature type="transmembrane region" description="Helical" evidence="1">
    <location>
        <begin position="472"/>
        <end position="496"/>
    </location>
</feature>
<feature type="transmembrane region" description="Helical" evidence="1">
    <location>
        <begin position="171"/>
        <end position="190"/>
    </location>
</feature>
<accession>A0A1I3NNG4</accession>
<feature type="transmembrane region" description="Helical" evidence="1">
    <location>
        <begin position="374"/>
        <end position="392"/>
    </location>
</feature>
<feature type="transmembrane region" description="Helical" evidence="1">
    <location>
        <begin position="269"/>
        <end position="289"/>
    </location>
</feature>
<feature type="transmembrane region" description="Helical" evidence="1">
    <location>
        <begin position="438"/>
        <end position="460"/>
    </location>
</feature>
<dbReference type="AlphaFoldDB" id="A0A1I3NNG4"/>
<feature type="transmembrane region" description="Helical" evidence="1">
    <location>
        <begin position="607"/>
        <end position="626"/>
    </location>
</feature>
<feature type="transmembrane region" description="Helical" evidence="1">
    <location>
        <begin position="136"/>
        <end position="159"/>
    </location>
</feature>
<reference evidence="2" key="1">
    <citation type="submission" date="2016-10" db="EMBL/GenBank/DDBJ databases">
        <authorList>
            <person name="de Groot N.N."/>
        </authorList>
    </citation>
    <scope>NUCLEOTIDE SEQUENCE [LARGE SCALE GENOMIC DNA]</scope>
    <source>
        <strain evidence="2">DSM 44468</strain>
    </source>
</reference>
<keyword evidence="1" id="KW-0472">Membrane</keyword>
<keyword evidence="3" id="KW-1185">Reference proteome</keyword>
<feature type="transmembrane region" description="Helical" evidence="1">
    <location>
        <begin position="508"/>
        <end position="528"/>
    </location>
</feature>
<name>A0A1I3NNG4_9PSEU</name>
<keyword evidence="1" id="KW-1133">Transmembrane helix</keyword>
<keyword evidence="1" id="KW-0812">Transmembrane</keyword>
<dbReference type="STRING" id="115433.SAMN05421835_10396"/>
<feature type="transmembrane region" description="Helical" evidence="1">
    <location>
        <begin position="412"/>
        <end position="431"/>
    </location>
</feature>
<dbReference type="Proteomes" id="UP000199025">
    <property type="component" value="Unassembled WGS sequence"/>
</dbReference>
<evidence type="ECO:0000313" key="3">
    <source>
        <dbReference type="Proteomes" id="UP000199025"/>
    </source>
</evidence>
<proteinExistence type="predicted"/>
<feature type="transmembrane region" description="Helical" evidence="1">
    <location>
        <begin position="60"/>
        <end position="83"/>
    </location>
</feature>
<feature type="transmembrane region" description="Helical" evidence="1">
    <location>
        <begin position="210"/>
        <end position="230"/>
    </location>
</feature>
<protein>
    <submittedName>
        <fullName evidence="2">Uncharacterized protein</fullName>
    </submittedName>
</protein>
<feature type="transmembrane region" description="Helical" evidence="1">
    <location>
        <begin position="30"/>
        <end position="54"/>
    </location>
</feature>
<organism evidence="2 3">
    <name type="scientific">Amycolatopsis sacchari</name>
    <dbReference type="NCBI Taxonomy" id="115433"/>
    <lineage>
        <taxon>Bacteria</taxon>
        <taxon>Bacillati</taxon>
        <taxon>Actinomycetota</taxon>
        <taxon>Actinomycetes</taxon>
        <taxon>Pseudonocardiales</taxon>
        <taxon>Pseudonocardiaceae</taxon>
        <taxon>Amycolatopsis</taxon>
    </lineage>
</organism>
<dbReference type="EMBL" id="FORP01000003">
    <property type="protein sequence ID" value="SFJ10785.1"/>
    <property type="molecule type" value="Genomic_DNA"/>
</dbReference>
<feature type="transmembrane region" description="Helical" evidence="1">
    <location>
        <begin position="242"/>
        <end position="263"/>
    </location>
</feature>